<proteinExistence type="predicted"/>
<evidence type="ECO:0000313" key="1">
    <source>
        <dbReference type="EMBL" id="JAH84525.1"/>
    </source>
</evidence>
<organism evidence="1">
    <name type="scientific">Anguilla anguilla</name>
    <name type="common">European freshwater eel</name>
    <name type="synonym">Muraena anguilla</name>
    <dbReference type="NCBI Taxonomy" id="7936"/>
    <lineage>
        <taxon>Eukaryota</taxon>
        <taxon>Metazoa</taxon>
        <taxon>Chordata</taxon>
        <taxon>Craniata</taxon>
        <taxon>Vertebrata</taxon>
        <taxon>Euteleostomi</taxon>
        <taxon>Actinopterygii</taxon>
        <taxon>Neopterygii</taxon>
        <taxon>Teleostei</taxon>
        <taxon>Anguilliformes</taxon>
        <taxon>Anguillidae</taxon>
        <taxon>Anguilla</taxon>
    </lineage>
</organism>
<protein>
    <submittedName>
        <fullName evidence="1">Uncharacterized protein</fullName>
    </submittedName>
</protein>
<reference evidence="1" key="2">
    <citation type="journal article" date="2015" name="Fish Shellfish Immunol.">
        <title>Early steps in the European eel (Anguilla anguilla)-Vibrio vulnificus interaction in the gills: Role of the RtxA13 toxin.</title>
        <authorList>
            <person name="Callol A."/>
            <person name="Pajuelo D."/>
            <person name="Ebbesson L."/>
            <person name="Teles M."/>
            <person name="MacKenzie S."/>
            <person name="Amaro C."/>
        </authorList>
    </citation>
    <scope>NUCLEOTIDE SEQUENCE</scope>
</reference>
<sequence length="31" mass="3677">MYILAYKVDSTNAFKLYNLCPDTNSFRFINN</sequence>
<dbReference type="AlphaFoldDB" id="A0A0E9W4K2"/>
<accession>A0A0E9W4K2</accession>
<name>A0A0E9W4K2_ANGAN</name>
<reference evidence="1" key="1">
    <citation type="submission" date="2014-11" db="EMBL/GenBank/DDBJ databases">
        <authorList>
            <person name="Amaro Gonzalez C."/>
        </authorList>
    </citation>
    <scope>NUCLEOTIDE SEQUENCE</scope>
</reference>
<dbReference type="EMBL" id="GBXM01024052">
    <property type="protein sequence ID" value="JAH84525.1"/>
    <property type="molecule type" value="Transcribed_RNA"/>
</dbReference>